<evidence type="ECO:0000256" key="15">
    <source>
        <dbReference type="ARBA" id="ARBA00023211"/>
    </source>
</evidence>
<keyword evidence="14" id="KW-0325">Glycoprotein</keyword>
<dbReference type="PANTHER" id="PTHR46420">
    <property type="entry name" value="BETA-1,4-GLUCURONYLTRANSFERASE 1"/>
    <property type="match status" value="1"/>
</dbReference>
<evidence type="ECO:0000256" key="12">
    <source>
        <dbReference type="ARBA" id="ARBA00023034"/>
    </source>
</evidence>
<evidence type="ECO:0000313" key="22">
    <source>
        <dbReference type="Proteomes" id="UP000007875"/>
    </source>
</evidence>
<keyword evidence="13" id="KW-0472">Membrane</keyword>
<evidence type="ECO:0000256" key="7">
    <source>
        <dbReference type="ARBA" id="ARBA00022679"/>
    </source>
</evidence>
<evidence type="ECO:0000256" key="4">
    <source>
        <dbReference type="ARBA" id="ARBA00008539"/>
    </source>
</evidence>
<evidence type="ECO:0000256" key="8">
    <source>
        <dbReference type="ARBA" id="ARBA00022692"/>
    </source>
</evidence>
<keyword evidence="15" id="KW-0464">Manganese</keyword>
<proteinExistence type="inferred from homology"/>
<comment type="catalytic activity">
    <reaction evidence="20">
        <text>3-O-[beta-D-Xyl-(1-&gt;4)-Rib-ol-P-Rib-ol-P-3-beta-D-GalNAc-(1-&gt;3)-beta-D-GlcNAc-(1-&gt;4)-(O-6-P-alpha-D-Man)]-Thr-[protein] + UDP-alpha-D-glucuronate = 3-O-[beta-D-GlcA-(1-&gt;3)-beta-D-Xyl-(1-&gt;4)-Rib-ol-P-Rib-ol-P-3-beta-D-GalNAc-(1-&gt;3)-beta-D-GlcNAc-(1-&gt;4)-(O-6-P-alpha-D-Man)]-Thr-[protein] + UDP + H(+)</text>
        <dbReference type="Rhea" id="RHEA:46860"/>
        <dbReference type="Rhea" id="RHEA-COMP:15023"/>
        <dbReference type="Rhea" id="RHEA-COMP:17482"/>
        <dbReference type="ChEBI" id="CHEBI:15378"/>
        <dbReference type="ChEBI" id="CHEBI:58052"/>
        <dbReference type="ChEBI" id="CHEBI:58223"/>
        <dbReference type="ChEBI" id="CHEBI:142405"/>
        <dbReference type="ChEBI" id="CHEBI:177336"/>
    </reaction>
</comment>
<dbReference type="PANTHER" id="PTHR46420:SF1">
    <property type="entry name" value="BETA-1,4-GLUCURONYLTRANSFERASE 1"/>
    <property type="match status" value="1"/>
</dbReference>
<reference evidence="21" key="3">
    <citation type="submission" date="2025-09" db="UniProtKB">
        <authorList>
            <consortium name="Ensembl"/>
        </authorList>
    </citation>
    <scope>IDENTIFICATION</scope>
</reference>
<dbReference type="UniPathway" id="UPA00378"/>
<dbReference type="Proteomes" id="UP000007875">
    <property type="component" value="Unassembled WGS sequence"/>
</dbReference>
<dbReference type="HOGENOM" id="CLU_019238_5_0_1"/>
<keyword evidence="8" id="KW-0812">Transmembrane</keyword>
<sequence>MRNVARSGVMTNFVLHIDADLVPTPSLRNKFREFITKNNLYSRSAARSSTALYVLPVFELRQFQTPVRSKQDLITAINARNARTFLQETCLQCHQPTNYDKWQQESKNATGLSYKVDYVKEWAPFFIAPRFSPMFDERFTSFGHDNLAHVCELQANGYHFYVLNDEFLICNGYRSKNKLTEFERKRRDSRDSFYKGFLQKLRNNGYVGSMYNNCYE</sequence>
<dbReference type="GO" id="GO:0035269">
    <property type="term" value="P:protein O-linked glycosylation via mannose"/>
    <property type="evidence" value="ECO:0007669"/>
    <property type="project" value="TreeGrafter"/>
</dbReference>
<evidence type="ECO:0000256" key="11">
    <source>
        <dbReference type="ARBA" id="ARBA00022989"/>
    </source>
</evidence>
<dbReference type="GO" id="GO:0015020">
    <property type="term" value="F:glucuronosyltransferase activity"/>
    <property type="evidence" value="ECO:0007669"/>
    <property type="project" value="InterPro"/>
</dbReference>
<keyword evidence="11" id="KW-1133">Transmembrane helix</keyword>
<reference evidence="21" key="2">
    <citation type="submission" date="2025-08" db="UniProtKB">
        <authorList>
            <consortium name="Ensembl"/>
        </authorList>
    </citation>
    <scope>IDENTIFICATION</scope>
</reference>
<dbReference type="OMA" id="NDEFLIC"/>
<comment type="cofactor">
    <cofactor evidence="1">
        <name>Mn(2+)</name>
        <dbReference type="ChEBI" id="CHEBI:29035"/>
    </cofactor>
</comment>
<keyword evidence="10" id="KW-0735">Signal-anchor</keyword>
<dbReference type="Pfam" id="PF13896">
    <property type="entry name" value="Glyco_transf_49"/>
    <property type="match status" value="1"/>
</dbReference>
<comment type="pathway">
    <text evidence="3">Protein modification; protein glycosylation.</text>
</comment>
<protein>
    <recommendedName>
        <fullName evidence="5">Beta-1,4-glucuronyltransferase 1</fullName>
    </recommendedName>
    <alternativeName>
        <fullName evidence="16">I-beta-1,3-N-acetylglucosaminyltransferase</fullName>
    </alternativeName>
    <alternativeName>
        <fullName evidence="19">N-acetyllactosaminide beta-1,3-N-acetylglucosaminyltransferase</fullName>
    </alternativeName>
    <alternativeName>
        <fullName evidence="17">Poly-N-acetyllactosamine extension enzyme</fullName>
    </alternativeName>
    <alternativeName>
        <fullName evidence="18">UDP-GlcNAc:betaGal beta-1,3-N-acetylglucosaminyltransferase 1</fullName>
    </alternativeName>
</protein>
<evidence type="ECO:0000313" key="21">
    <source>
        <dbReference type="Ensembl" id="ENSCSAVP00000011396.1"/>
    </source>
</evidence>
<evidence type="ECO:0000256" key="10">
    <source>
        <dbReference type="ARBA" id="ARBA00022968"/>
    </source>
</evidence>
<keyword evidence="6" id="KW-0328">Glycosyltransferase</keyword>
<evidence type="ECO:0000256" key="6">
    <source>
        <dbReference type="ARBA" id="ARBA00022676"/>
    </source>
</evidence>
<evidence type="ECO:0000256" key="5">
    <source>
        <dbReference type="ARBA" id="ARBA00017962"/>
    </source>
</evidence>
<organism evidence="21 22">
    <name type="scientific">Ciona savignyi</name>
    <name type="common">Pacific transparent sea squirt</name>
    <dbReference type="NCBI Taxonomy" id="51511"/>
    <lineage>
        <taxon>Eukaryota</taxon>
        <taxon>Metazoa</taxon>
        <taxon>Chordata</taxon>
        <taxon>Tunicata</taxon>
        <taxon>Ascidiacea</taxon>
        <taxon>Phlebobranchia</taxon>
        <taxon>Cionidae</taxon>
        <taxon>Ciona</taxon>
    </lineage>
</organism>
<evidence type="ECO:0000256" key="3">
    <source>
        <dbReference type="ARBA" id="ARBA00004922"/>
    </source>
</evidence>
<dbReference type="InterPro" id="IPR043189">
    <property type="entry name" value="B4GAT1"/>
</dbReference>
<name>H2Z1D4_CIOSA</name>
<evidence type="ECO:0000256" key="9">
    <source>
        <dbReference type="ARBA" id="ARBA00022723"/>
    </source>
</evidence>
<evidence type="ECO:0000256" key="17">
    <source>
        <dbReference type="ARBA" id="ARBA00032175"/>
    </source>
</evidence>
<evidence type="ECO:0000256" key="20">
    <source>
        <dbReference type="ARBA" id="ARBA00047852"/>
    </source>
</evidence>
<comment type="similarity">
    <text evidence="4">Belongs to the glycosyltransferase 49 family.</text>
</comment>
<evidence type="ECO:0000256" key="19">
    <source>
        <dbReference type="ARBA" id="ARBA00033291"/>
    </source>
</evidence>
<dbReference type="eggNOG" id="KOG3765">
    <property type="taxonomic scope" value="Eukaryota"/>
</dbReference>
<dbReference type="GO" id="GO:0000139">
    <property type="term" value="C:Golgi membrane"/>
    <property type="evidence" value="ECO:0007669"/>
    <property type="project" value="UniProtKB-SubCell"/>
</dbReference>
<dbReference type="GeneTree" id="ENSGT00940000157679"/>
<evidence type="ECO:0000256" key="2">
    <source>
        <dbReference type="ARBA" id="ARBA00004323"/>
    </source>
</evidence>
<comment type="subcellular location">
    <subcellularLocation>
        <location evidence="2">Golgi apparatus membrane</location>
        <topology evidence="2">Single-pass type II membrane protein</topology>
    </subcellularLocation>
</comment>
<keyword evidence="7" id="KW-0808">Transferase</keyword>
<accession>H2Z1D4</accession>
<keyword evidence="12" id="KW-0333">Golgi apparatus</keyword>
<keyword evidence="9" id="KW-0479">Metal-binding</keyword>
<evidence type="ECO:0000256" key="1">
    <source>
        <dbReference type="ARBA" id="ARBA00001936"/>
    </source>
</evidence>
<evidence type="ECO:0000256" key="14">
    <source>
        <dbReference type="ARBA" id="ARBA00023180"/>
    </source>
</evidence>
<evidence type="ECO:0000256" key="16">
    <source>
        <dbReference type="ARBA" id="ARBA00030723"/>
    </source>
</evidence>
<dbReference type="InParanoid" id="H2Z1D4"/>
<dbReference type="Ensembl" id="ENSCSAVT00000011529.1">
    <property type="protein sequence ID" value="ENSCSAVP00000011396.1"/>
    <property type="gene ID" value="ENSCSAVG00000006665.1"/>
</dbReference>
<keyword evidence="22" id="KW-1185">Reference proteome</keyword>
<dbReference type="GO" id="GO:0046872">
    <property type="term" value="F:metal ion binding"/>
    <property type="evidence" value="ECO:0007669"/>
    <property type="project" value="UniProtKB-KW"/>
</dbReference>
<dbReference type="AlphaFoldDB" id="H2Z1D4"/>
<reference evidence="22" key="1">
    <citation type="submission" date="2003-08" db="EMBL/GenBank/DDBJ databases">
        <authorList>
            <person name="Birren B."/>
            <person name="Nusbaum C."/>
            <person name="Abebe A."/>
            <person name="Abouelleil A."/>
            <person name="Adekoya E."/>
            <person name="Ait-zahra M."/>
            <person name="Allen N."/>
            <person name="Allen T."/>
            <person name="An P."/>
            <person name="Anderson M."/>
            <person name="Anderson S."/>
            <person name="Arachchi H."/>
            <person name="Armbruster J."/>
            <person name="Bachantsang P."/>
            <person name="Baldwin J."/>
            <person name="Barry A."/>
            <person name="Bayul T."/>
            <person name="Blitshsteyn B."/>
            <person name="Bloom T."/>
            <person name="Blye J."/>
            <person name="Boguslavskiy L."/>
            <person name="Borowsky M."/>
            <person name="Boukhgalter B."/>
            <person name="Brunache A."/>
            <person name="Butler J."/>
            <person name="Calixte N."/>
            <person name="Calvo S."/>
            <person name="Camarata J."/>
            <person name="Campo K."/>
            <person name="Chang J."/>
            <person name="Cheshatsang Y."/>
            <person name="Citroen M."/>
            <person name="Collymore A."/>
            <person name="Considine T."/>
            <person name="Cook A."/>
            <person name="Cooke P."/>
            <person name="Corum B."/>
            <person name="Cuomo C."/>
            <person name="David R."/>
            <person name="Dawoe T."/>
            <person name="Degray S."/>
            <person name="Dodge S."/>
            <person name="Dooley K."/>
            <person name="Dorje P."/>
            <person name="Dorjee K."/>
            <person name="Dorris L."/>
            <person name="Duffey N."/>
            <person name="Dupes A."/>
            <person name="Elkins T."/>
            <person name="Engels R."/>
            <person name="Erickson J."/>
            <person name="Farina A."/>
            <person name="Faro S."/>
            <person name="Ferreira P."/>
            <person name="Fischer H."/>
            <person name="Fitzgerald M."/>
            <person name="Foley K."/>
            <person name="Gage D."/>
            <person name="Galagan J."/>
            <person name="Gearin G."/>
            <person name="Gnerre S."/>
            <person name="Gnirke A."/>
            <person name="Goyette A."/>
            <person name="Graham J."/>
            <person name="Grandbois E."/>
            <person name="Gyaltsen K."/>
            <person name="Hafez N."/>
            <person name="Hagopian D."/>
            <person name="Hagos B."/>
            <person name="Hall J."/>
            <person name="Hatcher B."/>
            <person name="Heller A."/>
            <person name="Higgins H."/>
            <person name="Honan T."/>
            <person name="Horn A."/>
            <person name="Houde N."/>
            <person name="Hughes L."/>
            <person name="Hulme W."/>
            <person name="Husby E."/>
            <person name="Iliev I."/>
            <person name="Jaffe D."/>
            <person name="Jones C."/>
            <person name="Kamal M."/>
            <person name="Kamat A."/>
            <person name="Kamvysselis M."/>
            <person name="Karlsson E."/>
            <person name="Kells C."/>
            <person name="Kieu A."/>
            <person name="Kisner P."/>
            <person name="Kodira C."/>
            <person name="Kulbokas E."/>
            <person name="Labutti K."/>
            <person name="Lama D."/>
            <person name="Landers T."/>
            <person name="Leger J."/>
            <person name="Levine S."/>
            <person name="Lewis D."/>
            <person name="Lewis T."/>
            <person name="Lindblad-toh K."/>
            <person name="Liu X."/>
            <person name="Lokyitsang T."/>
            <person name="Lokyitsang Y."/>
            <person name="Lucien O."/>
            <person name="Lui A."/>
            <person name="Ma L.J."/>
            <person name="Mabbitt R."/>
            <person name="Macdonald J."/>
            <person name="Maclean C."/>
            <person name="Major J."/>
            <person name="Manning J."/>
            <person name="Marabella R."/>
            <person name="Maru K."/>
            <person name="Matthews C."/>
            <person name="Mauceli E."/>
            <person name="Mccarthy M."/>
            <person name="Mcdonough S."/>
            <person name="Mcghee T."/>
            <person name="Meldrim J."/>
            <person name="Meneus L."/>
            <person name="Mesirov J."/>
            <person name="Mihalev A."/>
            <person name="Mihova T."/>
            <person name="Mikkelsen T."/>
            <person name="Mlenga V."/>
            <person name="Moru K."/>
            <person name="Mozes J."/>
            <person name="Mulrain L."/>
            <person name="Munson G."/>
            <person name="Naylor J."/>
            <person name="Newes C."/>
            <person name="Nguyen C."/>
            <person name="Nguyen N."/>
            <person name="Nguyen T."/>
            <person name="Nicol R."/>
            <person name="Nielsen C."/>
            <person name="Nizzari M."/>
            <person name="Norbu C."/>
            <person name="Norbu N."/>
            <person name="O'donnell P."/>
            <person name="Okoawo O."/>
            <person name="O'leary S."/>
            <person name="Omotosho B."/>
            <person name="O'neill K."/>
            <person name="Osman S."/>
            <person name="Parker S."/>
            <person name="Perrin D."/>
            <person name="Phunkhang P."/>
            <person name="Piqani B."/>
            <person name="Purcell S."/>
            <person name="Rachupka T."/>
            <person name="Ramasamy U."/>
            <person name="Rameau R."/>
            <person name="Ray V."/>
            <person name="Raymond C."/>
            <person name="Retta R."/>
            <person name="Richardson S."/>
            <person name="Rise C."/>
            <person name="Rodriguez J."/>
            <person name="Rogers J."/>
            <person name="Rogov P."/>
            <person name="Rutman M."/>
            <person name="Schupbach R."/>
            <person name="Seaman C."/>
            <person name="Settipalli S."/>
            <person name="Sharpe T."/>
            <person name="Sheridan J."/>
            <person name="Sherpa N."/>
            <person name="Shi J."/>
            <person name="Smirnov S."/>
            <person name="Smith C."/>
            <person name="Sougnez C."/>
            <person name="Spencer B."/>
            <person name="Stalker J."/>
            <person name="Stange-thomann N."/>
            <person name="Stavropoulos S."/>
            <person name="Stetson K."/>
            <person name="Stone C."/>
            <person name="Stone S."/>
            <person name="Stubbs M."/>
            <person name="Talamas J."/>
            <person name="Tchuinga P."/>
            <person name="Tenzing P."/>
            <person name="Tesfaye S."/>
            <person name="Theodore J."/>
            <person name="Thoulutsang Y."/>
            <person name="Topham K."/>
            <person name="Towey S."/>
            <person name="Tsamla T."/>
            <person name="Tsomo N."/>
            <person name="Vallee D."/>
            <person name="Vassiliev H."/>
            <person name="Venkataraman V."/>
            <person name="Vinson J."/>
            <person name="Vo A."/>
            <person name="Wade C."/>
            <person name="Wang S."/>
            <person name="Wangchuk T."/>
            <person name="Wangdi T."/>
            <person name="Whittaker C."/>
            <person name="Wilkinson J."/>
            <person name="Wu Y."/>
            <person name="Wyman D."/>
            <person name="Yadav S."/>
            <person name="Yang S."/>
            <person name="Yang X."/>
            <person name="Yeager S."/>
            <person name="Yee E."/>
            <person name="Young G."/>
            <person name="Zainoun J."/>
            <person name="Zembeck L."/>
            <person name="Zimmer A."/>
            <person name="Zody M."/>
            <person name="Lander E."/>
        </authorList>
    </citation>
    <scope>NUCLEOTIDE SEQUENCE [LARGE SCALE GENOMIC DNA]</scope>
</reference>
<evidence type="ECO:0000256" key="18">
    <source>
        <dbReference type="ARBA" id="ARBA00032181"/>
    </source>
</evidence>
<evidence type="ECO:0000256" key="13">
    <source>
        <dbReference type="ARBA" id="ARBA00023136"/>
    </source>
</evidence>